<organism evidence="1 2">
    <name type="scientific">Clostridium lapidicellarium</name>
    <dbReference type="NCBI Taxonomy" id="3240931"/>
    <lineage>
        <taxon>Bacteria</taxon>
        <taxon>Bacillati</taxon>
        <taxon>Bacillota</taxon>
        <taxon>Clostridia</taxon>
        <taxon>Eubacteriales</taxon>
        <taxon>Clostridiaceae</taxon>
        <taxon>Clostridium</taxon>
    </lineage>
</organism>
<dbReference type="RefSeq" id="WP_369869231.1">
    <property type="nucleotide sequence ID" value="NZ_JBGFFE010000020.1"/>
</dbReference>
<evidence type="ECO:0000313" key="1">
    <source>
        <dbReference type="EMBL" id="MEY8764379.1"/>
    </source>
</evidence>
<accession>A0ABV4DZP2</accession>
<evidence type="ECO:0000313" key="2">
    <source>
        <dbReference type="Proteomes" id="UP001565220"/>
    </source>
</evidence>
<dbReference type="Proteomes" id="UP001565220">
    <property type="component" value="Unassembled WGS sequence"/>
</dbReference>
<name>A0ABV4DZP2_9CLOT</name>
<protein>
    <submittedName>
        <fullName evidence="1">Uncharacterized protein</fullName>
    </submittedName>
</protein>
<reference evidence="1 2" key="1">
    <citation type="submission" date="2024-08" db="EMBL/GenBank/DDBJ databases">
        <title>Clostridium lapicellarii sp. nov., and Clostridium renhuaiense sp. nov., two species isolated from the mud in a fermentation cellar used for producing sauce-flavour Chinese liquors.</title>
        <authorList>
            <person name="Yang F."/>
            <person name="Wang H."/>
            <person name="Chen L.Q."/>
            <person name="Zhou N."/>
            <person name="Lu J.J."/>
            <person name="Pu X.X."/>
            <person name="Wan B."/>
            <person name="Wang L."/>
            <person name="Liu S.J."/>
        </authorList>
    </citation>
    <scope>NUCLEOTIDE SEQUENCE [LARGE SCALE GENOMIC DNA]</scope>
    <source>
        <strain evidence="1 2">MT-113</strain>
    </source>
</reference>
<dbReference type="EMBL" id="JBGFFE010000020">
    <property type="protein sequence ID" value="MEY8764379.1"/>
    <property type="molecule type" value="Genomic_DNA"/>
</dbReference>
<comment type="caution">
    <text evidence="1">The sequence shown here is derived from an EMBL/GenBank/DDBJ whole genome shotgun (WGS) entry which is preliminary data.</text>
</comment>
<gene>
    <name evidence="1" type="ORF">AB8S09_12135</name>
</gene>
<keyword evidence="2" id="KW-1185">Reference proteome</keyword>
<sequence length="65" mass="7087">MVYAGDWVNLEKQRIEFGGNCFILFTIGMGKQGGTAASFVYNRDGGTGEATWTAKWTASERPCCS</sequence>
<proteinExistence type="predicted"/>